<dbReference type="OrthoDB" id="10260017at2759"/>
<dbReference type="SUPFAM" id="SSF54001">
    <property type="entry name" value="Cysteine proteinases"/>
    <property type="match status" value="1"/>
</dbReference>
<keyword evidence="2" id="KW-1185">Reference proteome</keyword>
<dbReference type="AlphaFoldDB" id="A0A9Q0YIP2"/>
<dbReference type="Proteomes" id="UP001152320">
    <property type="component" value="Chromosome 22"/>
</dbReference>
<evidence type="ECO:0000313" key="2">
    <source>
        <dbReference type="Proteomes" id="UP001152320"/>
    </source>
</evidence>
<dbReference type="InterPro" id="IPR053710">
    <property type="entry name" value="Arylamine_NAT_domain_sf"/>
</dbReference>
<gene>
    <name evidence="1" type="ORF">HOLleu_40746</name>
</gene>
<accession>A0A9Q0YIP2</accession>
<protein>
    <recommendedName>
        <fullName evidence="3">Arylamine N-acetyltransferase</fullName>
    </recommendedName>
</protein>
<evidence type="ECO:0000313" key="1">
    <source>
        <dbReference type="EMBL" id="KAJ8020997.1"/>
    </source>
</evidence>
<reference evidence="1" key="1">
    <citation type="submission" date="2021-10" db="EMBL/GenBank/DDBJ databases">
        <title>Tropical sea cucumber genome reveals ecological adaptation and Cuvierian tubules defense mechanism.</title>
        <authorList>
            <person name="Chen T."/>
        </authorList>
    </citation>
    <scope>NUCLEOTIDE SEQUENCE</scope>
    <source>
        <strain evidence="1">Nanhai2018</strain>
        <tissue evidence="1">Muscle</tissue>
    </source>
</reference>
<evidence type="ECO:0008006" key="3">
    <source>
        <dbReference type="Google" id="ProtNLM"/>
    </source>
</evidence>
<dbReference type="Gene3D" id="3.30.2140.20">
    <property type="match status" value="1"/>
</dbReference>
<organism evidence="1 2">
    <name type="scientific">Holothuria leucospilota</name>
    <name type="common">Black long sea cucumber</name>
    <name type="synonym">Mertensiothuria leucospilota</name>
    <dbReference type="NCBI Taxonomy" id="206669"/>
    <lineage>
        <taxon>Eukaryota</taxon>
        <taxon>Metazoa</taxon>
        <taxon>Echinodermata</taxon>
        <taxon>Eleutherozoa</taxon>
        <taxon>Echinozoa</taxon>
        <taxon>Holothuroidea</taxon>
        <taxon>Aspidochirotacea</taxon>
        <taxon>Aspidochirotida</taxon>
        <taxon>Holothuriidae</taxon>
        <taxon>Holothuria</taxon>
    </lineage>
</organism>
<proteinExistence type="predicted"/>
<sequence length="424" mass="48582">MLKQGATTRIEEYLRQRIFSNCLALTGKTQANMLSNVLKASRLFSTASTQGICCSGIQTSAGHAQQSKNKSAIVSSPPCPLSGNVIQRHRKPAKVYHTCQRFGSSYVKQTRETEDIPYPLTDDEALYFLENILKISQPLKLLKKDRVEFLNVFLFQMNTYIPFNNIQFVGRVFDKDYSLTFSEGKMAMFAQQGSTCLTINLFTKAILDSLGYKAFHIGANNPGDITFDSHVSIIICDLTFQGSLHLVDPGMTRPFYEAIPLDFSEESKIYQFNYLKCKLFKGDHGVVHLCTFIPEGQTATSPTVIESKGMSWKIQISYRPHLKRSREYFYQKMNKILGFPSIMPDVFRSIGIITRRDGRSFHLMYQDDLFSLRYMHKDPSQCEVFVLTKEEFINFMEKEFPQFPRSLVEKAVQNKILFNNLYGI</sequence>
<name>A0A9Q0YIP2_HOLLE</name>
<dbReference type="EMBL" id="JAIZAY010000022">
    <property type="protein sequence ID" value="KAJ8020997.1"/>
    <property type="molecule type" value="Genomic_DNA"/>
</dbReference>
<dbReference type="InterPro" id="IPR038765">
    <property type="entry name" value="Papain-like_cys_pep_sf"/>
</dbReference>
<comment type="caution">
    <text evidence="1">The sequence shown here is derived from an EMBL/GenBank/DDBJ whole genome shotgun (WGS) entry which is preliminary data.</text>
</comment>